<dbReference type="SUPFAM" id="SSF52768">
    <property type="entry name" value="Arginase/deacetylase"/>
    <property type="match status" value="1"/>
</dbReference>
<protein>
    <recommendedName>
        <fullName evidence="3">Histone deacetylase domain-containing protein</fullName>
    </recommendedName>
</protein>
<dbReference type="InterPro" id="IPR037138">
    <property type="entry name" value="His_deacetylse_dom_sf"/>
</dbReference>
<comment type="similarity">
    <text evidence="1">Belongs to the histone deacetylase family.</text>
</comment>
<dbReference type="CDD" id="cd09993">
    <property type="entry name" value="HDAC_classIV"/>
    <property type="match status" value="1"/>
</dbReference>
<dbReference type="Pfam" id="PF00850">
    <property type="entry name" value="Hist_deacetyl"/>
    <property type="match status" value="1"/>
</dbReference>
<dbReference type="InterPro" id="IPR000286">
    <property type="entry name" value="HDACs"/>
</dbReference>
<dbReference type="GO" id="GO:0016787">
    <property type="term" value="F:hydrolase activity"/>
    <property type="evidence" value="ECO:0007669"/>
    <property type="project" value="UniProtKB-KW"/>
</dbReference>
<evidence type="ECO:0000313" key="5">
    <source>
        <dbReference type="Proteomes" id="UP000076643"/>
    </source>
</evidence>
<dbReference type="GO" id="GO:0040029">
    <property type="term" value="P:epigenetic regulation of gene expression"/>
    <property type="evidence" value="ECO:0007669"/>
    <property type="project" value="TreeGrafter"/>
</dbReference>
<comment type="caution">
    <text evidence="4">The sequence shown here is derived from an EMBL/GenBank/DDBJ whole genome shotgun (WGS) entry which is preliminary data.</text>
</comment>
<sequence length="300" mass="33344">MLFYNPIYSDLALPPRHRFPILKYAKLKDRLDQSSLNKHIFLANNKASNEQLKLCHDNTYIEAFCKGTMSPPDIKRMGFPWSPELVERTLLSVGASIQAAHTALEKGFAANLSGGYHHAYADKASGFCIFNDLAVAGCDLIAKGKAETVLILDCDVHQGDGTAAILKSRADIITCSIHCEQNFPRLKELSDYDFALPTNTQDPAYLDTLEQALSLCTRLHSPDIILYNAGADIFTQDELGNFAITLAGVRRREELILSHCYHHSIPLMCALGGGYQRNLTRLVDVHEQLFQALLHSGFVH</sequence>
<dbReference type="PANTHER" id="PTHR10625:SF19">
    <property type="entry name" value="HISTONE DEACETYLASE 12"/>
    <property type="match status" value="1"/>
</dbReference>
<dbReference type="EMBL" id="AUYB01000103">
    <property type="protein sequence ID" value="KZN37670.1"/>
    <property type="molecule type" value="Genomic_DNA"/>
</dbReference>
<organism evidence="4 5">
    <name type="scientific">Pseudoalteromonas luteoviolacea DSM 6061</name>
    <dbReference type="NCBI Taxonomy" id="1365250"/>
    <lineage>
        <taxon>Bacteria</taxon>
        <taxon>Pseudomonadati</taxon>
        <taxon>Pseudomonadota</taxon>
        <taxon>Gammaproteobacteria</taxon>
        <taxon>Alteromonadales</taxon>
        <taxon>Pseudoalteromonadaceae</taxon>
        <taxon>Pseudoalteromonas</taxon>
    </lineage>
</organism>
<evidence type="ECO:0000259" key="3">
    <source>
        <dbReference type="Pfam" id="PF00850"/>
    </source>
</evidence>
<dbReference type="Gene3D" id="3.40.800.20">
    <property type="entry name" value="Histone deacetylase domain"/>
    <property type="match status" value="1"/>
</dbReference>
<evidence type="ECO:0000256" key="1">
    <source>
        <dbReference type="ARBA" id="ARBA00005947"/>
    </source>
</evidence>
<dbReference type="Proteomes" id="UP000076643">
    <property type="component" value="Unassembled WGS sequence"/>
</dbReference>
<dbReference type="InterPro" id="IPR044150">
    <property type="entry name" value="HDAC_classIV"/>
</dbReference>
<dbReference type="PRINTS" id="PR01270">
    <property type="entry name" value="HDASUPER"/>
</dbReference>
<dbReference type="AlphaFoldDB" id="A0A161ZXL0"/>
<proteinExistence type="inferred from homology"/>
<dbReference type="PANTHER" id="PTHR10625">
    <property type="entry name" value="HISTONE DEACETYLASE HDAC1-RELATED"/>
    <property type="match status" value="1"/>
</dbReference>
<evidence type="ECO:0000256" key="2">
    <source>
        <dbReference type="ARBA" id="ARBA00022801"/>
    </source>
</evidence>
<keyword evidence="5" id="KW-1185">Reference proteome</keyword>
<dbReference type="InterPro" id="IPR023696">
    <property type="entry name" value="Ureohydrolase_dom_sf"/>
</dbReference>
<dbReference type="InterPro" id="IPR023801">
    <property type="entry name" value="His_deacetylse_dom"/>
</dbReference>
<dbReference type="RefSeq" id="WP_063365392.1">
    <property type="nucleotide sequence ID" value="NZ_AQHB01000028.1"/>
</dbReference>
<feature type="domain" description="Histone deacetylase" evidence="3">
    <location>
        <begin position="23"/>
        <end position="280"/>
    </location>
</feature>
<evidence type="ECO:0000313" key="4">
    <source>
        <dbReference type="EMBL" id="KZN37670.1"/>
    </source>
</evidence>
<accession>A0A161ZXL0</accession>
<keyword evidence="2" id="KW-0378">Hydrolase</keyword>
<dbReference type="PATRIC" id="fig|1365250.3.peg.2690"/>
<reference evidence="4 5" key="1">
    <citation type="submission" date="2013-07" db="EMBL/GenBank/DDBJ databases">
        <title>Comparative Genomic and Metabolomic Analysis of Twelve Strains of Pseudoalteromonas luteoviolacea.</title>
        <authorList>
            <person name="Vynne N.G."/>
            <person name="Mansson M."/>
            <person name="Gram L."/>
        </authorList>
    </citation>
    <scope>NUCLEOTIDE SEQUENCE [LARGE SCALE GENOMIC DNA]</scope>
    <source>
        <strain evidence="4 5">DSM 6061</strain>
    </source>
</reference>
<dbReference type="GO" id="GO:0004407">
    <property type="term" value="F:histone deacetylase activity"/>
    <property type="evidence" value="ECO:0007669"/>
    <property type="project" value="InterPro"/>
</dbReference>
<gene>
    <name evidence="4" type="ORF">N475_02340</name>
</gene>
<name>A0A161ZXL0_9GAMM</name>